<dbReference type="Gene3D" id="2.60.120.10">
    <property type="entry name" value="Jelly Rolls"/>
    <property type="match status" value="1"/>
</dbReference>
<dbReference type="PANTHER" id="PTHR45638:SF19">
    <property type="entry name" value="CYCLIC NUCLEOTIDE-BINDING DOMAIN-CONTAINING PROTEIN"/>
    <property type="match status" value="1"/>
</dbReference>
<feature type="compositionally biased region" description="Polar residues" evidence="9">
    <location>
        <begin position="237"/>
        <end position="255"/>
    </location>
</feature>
<feature type="region of interest" description="Disordered" evidence="9">
    <location>
        <begin position="487"/>
        <end position="532"/>
    </location>
</feature>
<gene>
    <name evidence="11" type="ORF">BCR44DRAFT_1527537</name>
</gene>
<comment type="subcellular location">
    <subcellularLocation>
        <location evidence="1">Membrane</location>
        <topology evidence="1">Multi-pass membrane protein</topology>
    </subcellularLocation>
</comment>
<dbReference type="Proteomes" id="UP000193411">
    <property type="component" value="Unassembled WGS sequence"/>
</dbReference>
<keyword evidence="7" id="KW-1071">Ligand-gated ion channel</keyword>
<evidence type="ECO:0000256" key="3">
    <source>
        <dbReference type="ARBA" id="ARBA00022692"/>
    </source>
</evidence>
<keyword evidence="2" id="KW-0813">Transport</keyword>
<evidence type="ECO:0000313" key="11">
    <source>
        <dbReference type="EMBL" id="ORZ40756.1"/>
    </source>
</evidence>
<keyword evidence="12" id="KW-1185">Reference proteome</keyword>
<feature type="region of interest" description="Disordered" evidence="9">
    <location>
        <begin position="74"/>
        <end position="112"/>
    </location>
</feature>
<dbReference type="EMBL" id="MCFL01000002">
    <property type="protein sequence ID" value="ORZ40756.1"/>
    <property type="molecule type" value="Genomic_DNA"/>
</dbReference>
<dbReference type="InterPro" id="IPR050866">
    <property type="entry name" value="CNG_cation_channel"/>
</dbReference>
<evidence type="ECO:0000259" key="10">
    <source>
        <dbReference type="PROSITE" id="PS50042"/>
    </source>
</evidence>
<dbReference type="PROSITE" id="PS00888">
    <property type="entry name" value="CNMP_BINDING_1"/>
    <property type="match status" value="1"/>
</dbReference>
<dbReference type="SUPFAM" id="SSF51206">
    <property type="entry name" value="cAMP-binding domain-like"/>
    <property type="match status" value="1"/>
</dbReference>
<evidence type="ECO:0000256" key="5">
    <source>
        <dbReference type="ARBA" id="ARBA00023065"/>
    </source>
</evidence>
<evidence type="ECO:0000256" key="2">
    <source>
        <dbReference type="ARBA" id="ARBA00022448"/>
    </source>
</evidence>
<organism evidence="11 12">
    <name type="scientific">Catenaria anguillulae PL171</name>
    <dbReference type="NCBI Taxonomy" id="765915"/>
    <lineage>
        <taxon>Eukaryota</taxon>
        <taxon>Fungi</taxon>
        <taxon>Fungi incertae sedis</taxon>
        <taxon>Blastocladiomycota</taxon>
        <taxon>Blastocladiomycetes</taxon>
        <taxon>Blastocladiales</taxon>
        <taxon>Catenariaceae</taxon>
        <taxon>Catenaria</taxon>
    </lineage>
</organism>
<evidence type="ECO:0000256" key="4">
    <source>
        <dbReference type="ARBA" id="ARBA00022989"/>
    </source>
</evidence>
<dbReference type="InterPro" id="IPR018488">
    <property type="entry name" value="cNMP-bd_CS"/>
</dbReference>
<dbReference type="InterPro" id="IPR000595">
    <property type="entry name" value="cNMP-bd_dom"/>
</dbReference>
<reference evidence="11 12" key="1">
    <citation type="submission" date="2016-07" db="EMBL/GenBank/DDBJ databases">
        <title>Pervasive Adenine N6-methylation of Active Genes in Fungi.</title>
        <authorList>
            <consortium name="DOE Joint Genome Institute"/>
            <person name="Mondo S.J."/>
            <person name="Dannebaum R.O."/>
            <person name="Kuo R.C."/>
            <person name="Labutti K."/>
            <person name="Haridas S."/>
            <person name="Kuo A."/>
            <person name="Salamov A."/>
            <person name="Ahrendt S.R."/>
            <person name="Lipzen A."/>
            <person name="Sullivan W."/>
            <person name="Andreopoulos W.B."/>
            <person name="Clum A."/>
            <person name="Lindquist E."/>
            <person name="Daum C."/>
            <person name="Ramamoorthy G.K."/>
            <person name="Gryganskyi A."/>
            <person name="Culley D."/>
            <person name="Magnuson J.K."/>
            <person name="James T.Y."/>
            <person name="O'Malley M.A."/>
            <person name="Stajich J.E."/>
            <person name="Spatafora J.W."/>
            <person name="Visel A."/>
            <person name="Grigoriev I.V."/>
        </authorList>
    </citation>
    <scope>NUCLEOTIDE SEQUENCE [LARGE SCALE GENOMIC DNA]</scope>
    <source>
        <strain evidence="11 12">PL171</strain>
    </source>
</reference>
<keyword evidence="6" id="KW-0472">Membrane</keyword>
<keyword evidence="8" id="KW-0407">Ion channel</keyword>
<feature type="region of interest" description="Disordered" evidence="9">
    <location>
        <begin position="1"/>
        <end position="20"/>
    </location>
</feature>
<dbReference type="GO" id="GO:0005221">
    <property type="term" value="F:intracellularly cyclic nucleotide-activated monoatomic cation channel activity"/>
    <property type="evidence" value="ECO:0007669"/>
    <property type="project" value="InterPro"/>
</dbReference>
<feature type="compositionally biased region" description="Polar residues" evidence="9">
    <location>
        <begin position="37"/>
        <end position="59"/>
    </location>
</feature>
<comment type="caution">
    <text evidence="11">The sequence shown here is derived from an EMBL/GenBank/DDBJ whole genome shotgun (WGS) entry which is preliminary data.</text>
</comment>
<accession>A0A1Y2I1L2</accession>
<dbReference type="PROSITE" id="PS50042">
    <property type="entry name" value="CNMP_BINDING_3"/>
    <property type="match status" value="1"/>
</dbReference>
<feature type="compositionally biased region" description="Acidic residues" evidence="9">
    <location>
        <begin position="506"/>
        <end position="532"/>
    </location>
</feature>
<feature type="domain" description="Cyclic nucleotide-binding" evidence="10">
    <location>
        <begin position="738"/>
        <end position="793"/>
    </location>
</feature>
<dbReference type="GO" id="GO:0044877">
    <property type="term" value="F:protein-containing complex binding"/>
    <property type="evidence" value="ECO:0007669"/>
    <property type="project" value="TreeGrafter"/>
</dbReference>
<feature type="region of interest" description="Disordered" evidence="9">
    <location>
        <begin position="237"/>
        <end position="261"/>
    </location>
</feature>
<dbReference type="STRING" id="765915.A0A1Y2I1L2"/>
<keyword evidence="3" id="KW-0812">Transmembrane</keyword>
<name>A0A1Y2I1L2_9FUNG</name>
<dbReference type="OrthoDB" id="421226at2759"/>
<evidence type="ECO:0000256" key="1">
    <source>
        <dbReference type="ARBA" id="ARBA00004141"/>
    </source>
</evidence>
<keyword evidence="5" id="KW-0406">Ion transport</keyword>
<evidence type="ECO:0000256" key="7">
    <source>
        <dbReference type="ARBA" id="ARBA00023286"/>
    </source>
</evidence>
<keyword evidence="4" id="KW-1133">Transmembrane helix</keyword>
<feature type="region of interest" description="Disordered" evidence="9">
    <location>
        <begin position="414"/>
        <end position="462"/>
    </location>
</feature>
<dbReference type="PANTHER" id="PTHR45638">
    <property type="entry name" value="CYCLIC NUCLEOTIDE-GATED CATION CHANNEL SUBUNIT A"/>
    <property type="match status" value="1"/>
</dbReference>
<feature type="region of interest" description="Disordered" evidence="9">
    <location>
        <begin position="928"/>
        <end position="951"/>
    </location>
</feature>
<evidence type="ECO:0000256" key="6">
    <source>
        <dbReference type="ARBA" id="ARBA00023136"/>
    </source>
</evidence>
<dbReference type="GO" id="GO:0005249">
    <property type="term" value="F:voltage-gated potassium channel activity"/>
    <property type="evidence" value="ECO:0007669"/>
    <property type="project" value="TreeGrafter"/>
</dbReference>
<evidence type="ECO:0000256" key="9">
    <source>
        <dbReference type="SAM" id="MobiDB-lite"/>
    </source>
</evidence>
<dbReference type="InterPro" id="IPR018490">
    <property type="entry name" value="cNMP-bd_dom_sf"/>
</dbReference>
<proteinExistence type="predicted"/>
<dbReference type="InterPro" id="IPR014710">
    <property type="entry name" value="RmlC-like_jellyroll"/>
</dbReference>
<dbReference type="AlphaFoldDB" id="A0A1Y2I1L2"/>
<sequence length="951" mass="103741">MADLEPKPASPKLARKSSTNGLARAAIVAGAVRASVEPSSSLARTGSVSTMSSRNDANARSFSTVWQSAGTIHMEDNEAPPSSTSTEYKVPPPAATAPATTVADDSGRGASIKDWKPGNAMTAVSSQPKLNTSMSCFTAVTAKTSSLWKHSEPCLTHGRHLKLGDNAPFPSLNPRLLFHPRSPREHLMFLALTVFAESPAAAHFPSPSVIPCGDFHQDIVRDLEAARTARRILFNTSKTPRQLGRNSENTLQSASAPRRPARQHPYLCIRVTTRFRHAQGSRTTLTTTEGSETGCAVGWRAAAAAQVRKRGVRHSWVARLTQVQARQQAKLAGLRRGQSTSDPQKAGLAPVAIGWRRRGLPCKDKFHLLVILFDVACFTDGIQRAGIASAILNTVESRFPVTAAARALPSISLQSPSTMSMHDSPRGRGHKLAQQQQRHTDASPAPGRLQRRQSHDGALSVSRGLESPLSLISISKRLMRNLAAAQRANKSSDFQPKMAPQLVTDETVDNDDGQDERDEDEALLEEEKNDEAADSQMYSHFYGGGEYLSAAIRSLWQLVVENTVQWSETCACLDARAFSRLFKNIILAVAISHWNACMFWFISTRLDDSDRFINRYIKDKRGITTGFWYRFLFNYVDGQRALFFIQREVVLVPEAAYLALEMLIAAVIYGSIFGNLVSIVRSLDDQAAFDKAVKDRNFKTAFLRQYLIQNKFPPSLQQRILDQDEFEFLHKKGMDVPLFAKTDETFKYALLERFATLTVQTGFYICKAGDAGTEMYFIRKGAVSIMPKDESKDDFWSIMRAYPAMAEKITQHVRETAEADARRKAAEQIEKEMKEREATAAAVAVAATAAAKPGSGSIMSGSNKSGSLPKLSLGLKSLRSRIDGGHSKSSTTTKSIMGLGRRASQVIAGSRTALAVANVNAARAVAANKAANNSQSSSGGECGTAKGAIGE</sequence>
<feature type="region of interest" description="Disordered" evidence="9">
    <location>
        <begin position="33"/>
        <end position="59"/>
    </location>
</feature>
<evidence type="ECO:0000313" key="12">
    <source>
        <dbReference type="Proteomes" id="UP000193411"/>
    </source>
</evidence>
<evidence type="ECO:0000256" key="8">
    <source>
        <dbReference type="ARBA" id="ARBA00023303"/>
    </source>
</evidence>
<dbReference type="GO" id="GO:0016020">
    <property type="term" value="C:membrane"/>
    <property type="evidence" value="ECO:0007669"/>
    <property type="project" value="UniProtKB-SubCell"/>
</dbReference>
<protein>
    <recommendedName>
        <fullName evidence="10">Cyclic nucleotide-binding domain-containing protein</fullName>
    </recommendedName>
</protein>